<name>A0A840D7Z4_9BACE</name>
<organism evidence="2 3">
    <name type="scientific">Bacteroides reticulotermitis</name>
    <dbReference type="NCBI Taxonomy" id="1133319"/>
    <lineage>
        <taxon>Bacteria</taxon>
        <taxon>Pseudomonadati</taxon>
        <taxon>Bacteroidota</taxon>
        <taxon>Bacteroidia</taxon>
        <taxon>Bacteroidales</taxon>
        <taxon>Bacteroidaceae</taxon>
        <taxon>Bacteroides</taxon>
    </lineage>
</organism>
<evidence type="ECO:0008006" key="4">
    <source>
        <dbReference type="Google" id="ProtNLM"/>
    </source>
</evidence>
<protein>
    <recommendedName>
        <fullName evidence="4">ABC transporter substrate-binding protein</fullName>
    </recommendedName>
</protein>
<reference evidence="2" key="1">
    <citation type="submission" date="2020-08" db="EMBL/GenBank/DDBJ databases">
        <title>Genomic Encyclopedia of Type Strains, Phase IV (KMG-IV): sequencing the most valuable type-strain genomes for metagenomic binning, comparative biology and taxonomic classification.</title>
        <authorList>
            <person name="Goeker M."/>
        </authorList>
    </citation>
    <scope>NUCLEOTIDE SEQUENCE [LARGE SCALE GENOMIC DNA]</scope>
    <source>
        <strain evidence="2">DSM 105720</strain>
    </source>
</reference>
<feature type="chain" id="PRO_5032954481" description="ABC transporter substrate-binding protein" evidence="1">
    <location>
        <begin position="23"/>
        <end position="62"/>
    </location>
</feature>
<evidence type="ECO:0000313" key="3">
    <source>
        <dbReference type="Proteomes" id="UP000560658"/>
    </source>
</evidence>
<comment type="caution">
    <text evidence="2">The sequence shown here is derived from an EMBL/GenBank/DDBJ whole genome shotgun (WGS) entry which is preliminary data.</text>
</comment>
<dbReference type="EMBL" id="JACIER010000016">
    <property type="protein sequence ID" value="MBB4045584.1"/>
    <property type="molecule type" value="Genomic_DNA"/>
</dbReference>
<gene>
    <name evidence="2" type="ORF">GGR06_003399</name>
</gene>
<evidence type="ECO:0000313" key="2">
    <source>
        <dbReference type="EMBL" id="MBB4045584.1"/>
    </source>
</evidence>
<dbReference type="Proteomes" id="UP000560658">
    <property type="component" value="Unassembled WGS sequence"/>
</dbReference>
<accession>A0A840D7Z4</accession>
<feature type="signal peptide" evidence="1">
    <location>
        <begin position="1"/>
        <end position="22"/>
    </location>
</feature>
<sequence length="62" mass="6941">MKLKTFLLFLCLLFWQNGFRLTAQNARNPFDINQPSLRVFLPAPELAPDVLLSLAPVGDIVG</sequence>
<evidence type="ECO:0000256" key="1">
    <source>
        <dbReference type="SAM" id="SignalP"/>
    </source>
</evidence>
<keyword evidence="1" id="KW-0732">Signal</keyword>
<keyword evidence="3" id="KW-1185">Reference proteome</keyword>
<proteinExistence type="predicted"/>
<dbReference type="AlphaFoldDB" id="A0A840D7Z4"/>